<evidence type="ECO:0000259" key="1">
    <source>
        <dbReference type="Pfam" id="PF00496"/>
    </source>
</evidence>
<dbReference type="SUPFAM" id="SSF53850">
    <property type="entry name" value="Periplasmic binding protein-like II"/>
    <property type="match status" value="1"/>
</dbReference>
<keyword evidence="3" id="KW-1185">Reference proteome</keyword>
<accession>A0ABR7LGQ7</accession>
<dbReference type="RefSeq" id="WP_187240948.1">
    <property type="nucleotide sequence ID" value="NZ_BAAAOK010000011.1"/>
</dbReference>
<comment type="caution">
    <text evidence="2">The sequence shown here is derived from an EMBL/GenBank/DDBJ whole genome shotgun (WGS) entry which is preliminary data.</text>
</comment>
<dbReference type="PANTHER" id="PTHR30290">
    <property type="entry name" value="PERIPLASMIC BINDING COMPONENT OF ABC TRANSPORTER"/>
    <property type="match status" value="1"/>
</dbReference>
<dbReference type="InterPro" id="IPR000914">
    <property type="entry name" value="SBP_5_dom"/>
</dbReference>
<dbReference type="Pfam" id="PF00496">
    <property type="entry name" value="SBP_bac_5"/>
    <property type="match status" value="1"/>
</dbReference>
<sequence>MRALVRRAGAVAVAVLLTGGCGERPVPGQTEWEPAPGLPAFDINPVPREQLRTGGTLRWALAEFPRQWNLSRGGGGPGPAADVLSGLLPYVMRCDEKAVPHPDPDYVKDVTVSGRSDRQVVTYALNPRAAWSDGRPITYRDYAAQARALSGRDERFRPATVPGYDRIEKVARGTTDHEVVVTFSRPFAGWPSLFSPLYPAATNSDPRVFDRGWAGRIGPTAGPFRVEHLDTAAGTLTVGRDPRWWGRPPKLDRIVYQAMDVAALPAALASGRIDLMDIGSDVSAYTRAARAQGAVVRAAGGPGSRNLAFNVTRPPLSDLRVRQALMLAVDRKAVSADLDRLAQPLNNHFFLNTQAGYQDNSTGLSAYDPGRAMRLLDEAGWTRYGDRRMRNGKVLRLRFAVAAGDSVSGREALFVQEMLKRIGVTLDVETVPARRLDPGHVRRGAVDIAAFSWPGGPFPVSSLRSNFATPKGDRVPGGDPRADAAAIDEAMDRALRELDPVKARTLTNDADALIWRAASVLPLCQRPQFVAVRSTLANIGARGFYDLAYEDIGFQAGGER</sequence>
<dbReference type="Gene3D" id="3.10.105.10">
    <property type="entry name" value="Dipeptide-binding Protein, Domain 3"/>
    <property type="match status" value="1"/>
</dbReference>
<evidence type="ECO:0000313" key="3">
    <source>
        <dbReference type="Proteomes" id="UP000805614"/>
    </source>
</evidence>
<evidence type="ECO:0000313" key="2">
    <source>
        <dbReference type="EMBL" id="MBC6464026.1"/>
    </source>
</evidence>
<reference evidence="2 3" key="1">
    <citation type="submission" date="2020-06" db="EMBL/GenBank/DDBJ databases">
        <title>Actinomadura xiongansis sp. nov., isolated from soil of Baiyangdian.</title>
        <authorList>
            <person name="Zhang X."/>
        </authorList>
    </citation>
    <scope>NUCLEOTIDE SEQUENCE [LARGE SCALE GENOMIC DNA]</scope>
    <source>
        <strain evidence="2 3">HBUM206468</strain>
    </source>
</reference>
<dbReference type="Gene3D" id="3.90.76.10">
    <property type="entry name" value="Dipeptide-binding Protein, Domain 1"/>
    <property type="match status" value="1"/>
</dbReference>
<name>A0ABR7LGQ7_9ACTN</name>
<dbReference type="EMBL" id="JABVEC010000001">
    <property type="protein sequence ID" value="MBC6464026.1"/>
    <property type="molecule type" value="Genomic_DNA"/>
</dbReference>
<dbReference type="Proteomes" id="UP000805614">
    <property type="component" value="Unassembled WGS sequence"/>
</dbReference>
<feature type="domain" description="Solute-binding protein family 5" evidence="1">
    <location>
        <begin position="116"/>
        <end position="471"/>
    </location>
</feature>
<protein>
    <submittedName>
        <fullName evidence="2">ABC transporter family substrate-binding protein</fullName>
    </submittedName>
</protein>
<gene>
    <name evidence="2" type="ORF">HKK74_00720</name>
</gene>
<dbReference type="PROSITE" id="PS51257">
    <property type="entry name" value="PROKAR_LIPOPROTEIN"/>
    <property type="match status" value="1"/>
</dbReference>
<dbReference type="CDD" id="cd08501">
    <property type="entry name" value="PBP2_Lpqw"/>
    <property type="match status" value="1"/>
</dbReference>
<proteinExistence type="predicted"/>
<dbReference type="PANTHER" id="PTHR30290:SF65">
    <property type="entry name" value="MONOACYL PHOSPHATIDYLINOSITOL TETRAMANNOSIDE-BINDING PROTEIN LPQW-RELATED"/>
    <property type="match status" value="1"/>
</dbReference>
<dbReference type="InterPro" id="IPR039424">
    <property type="entry name" value="SBP_5"/>
</dbReference>
<dbReference type="Gene3D" id="3.40.190.10">
    <property type="entry name" value="Periplasmic binding protein-like II"/>
    <property type="match status" value="1"/>
</dbReference>
<organism evidence="2 3">
    <name type="scientific">Actinomadura alba</name>
    <dbReference type="NCBI Taxonomy" id="406431"/>
    <lineage>
        <taxon>Bacteria</taxon>
        <taxon>Bacillati</taxon>
        <taxon>Actinomycetota</taxon>
        <taxon>Actinomycetes</taxon>
        <taxon>Streptosporangiales</taxon>
        <taxon>Thermomonosporaceae</taxon>
        <taxon>Actinomadura</taxon>
    </lineage>
</organism>